<comment type="caution">
    <text evidence="1">The sequence shown here is derived from an EMBL/GenBank/DDBJ whole genome shotgun (WGS) entry which is preliminary data.</text>
</comment>
<sequence>MSDKKDDLEDLFFDSNCEISDNISIVHRRKYAKFSWVWKYFEVSKNGIHDVCKVEILNLSDEKVKCEYKFLHDNSTENMNTPNFHYEELSDDDSDDSENDTSELTNDSSQNTYLFKSMCYIIYNSLFDYWNESLMVGLLATLLDSRLKTLSSWDQKTQEKVKAELTCQFKNIATPNHEQTTSIYTTSSNSNNIYHNHLRSSIFSMSTSTYTASNPLSELECYLDPTQTPIAKDIINPFEW</sequence>
<dbReference type="EMBL" id="CAJVPW010003182">
    <property type="protein sequence ID" value="CAG8520245.1"/>
    <property type="molecule type" value="Genomic_DNA"/>
</dbReference>
<proteinExistence type="predicted"/>
<dbReference type="Proteomes" id="UP000789366">
    <property type="component" value="Unassembled WGS sequence"/>
</dbReference>
<organism evidence="1 2">
    <name type="scientific">Cetraspora pellucida</name>
    <dbReference type="NCBI Taxonomy" id="1433469"/>
    <lineage>
        <taxon>Eukaryota</taxon>
        <taxon>Fungi</taxon>
        <taxon>Fungi incertae sedis</taxon>
        <taxon>Mucoromycota</taxon>
        <taxon>Glomeromycotina</taxon>
        <taxon>Glomeromycetes</taxon>
        <taxon>Diversisporales</taxon>
        <taxon>Gigasporaceae</taxon>
        <taxon>Cetraspora</taxon>
    </lineage>
</organism>
<gene>
    <name evidence="1" type="ORF">SPELUC_LOCUS3898</name>
</gene>
<protein>
    <submittedName>
        <fullName evidence="1">13761_t:CDS:1</fullName>
    </submittedName>
</protein>
<name>A0ACA9LBG7_9GLOM</name>
<evidence type="ECO:0000313" key="2">
    <source>
        <dbReference type="Proteomes" id="UP000789366"/>
    </source>
</evidence>
<keyword evidence="2" id="KW-1185">Reference proteome</keyword>
<accession>A0ACA9LBG7</accession>
<reference evidence="1" key="1">
    <citation type="submission" date="2021-06" db="EMBL/GenBank/DDBJ databases">
        <authorList>
            <person name="Kallberg Y."/>
            <person name="Tangrot J."/>
            <person name="Rosling A."/>
        </authorList>
    </citation>
    <scope>NUCLEOTIDE SEQUENCE</scope>
    <source>
        <strain evidence="1">28 12/20/2015</strain>
    </source>
</reference>
<evidence type="ECO:0000313" key="1">
    <source>
        <dbReference type="EMBL" id="CAG8520245.1"/>
    </source>
</evidence>